<reference evidence="1 2" key="1">
    <citation type="submission" date="2019-05" db="EMBL/GenBank/DDBJ databases">
        <title>Another draft genome of Portunus trituberculatus and its Hox gene families provides insights of decapod evolution.</title>
        <authorList>
            <person name="Jeong J.-H."/>
            <person name="Song I."/>
            <person name="Kim S."/>
            <person name="Choi T."/>
            <person name="Kim D."/>
            <person name="Ryu S."/>
            <person name="Kim W."/>
        </authorList>
    </citation>
    <scope>NUCLEOTIDE SEQUENCE [LARGE SCALE GENOMIC DNA]</scope>
    <source>
        <tissue evidence="1">Muscle</tissue>
    </source>
</reference>
<evidence type="ECO:0000313" key="1">
    <source>
        <dbReference type="EMBL" id="MPC37905.1"/>
    </source>
</evidence>
<gene>
    <name evidence="1" type="ORF">E2C01_031400</name>
</gene>
<accession>A0A5B7EWQ3</accession>
<name>A0A5B7EWQ3_PORTR</name>
<evidence type="ECO:0000313" key="2">
    <source>
        <dbReference type="Proteomes" id="UP000324222"/>
    </source>
</evidence>
<dbReference type="AlphaFoldDB" id="A0A5B7EWQ3"/>
<comment type="caution">
    <text evidence="1">The sequence shown here is derived from an EMBL/GenBank/DDBJ whole genome shotgun (WGS) entry which is preliminary data.</text>
</comment>
<sequence length="107" mass="11692">MYYKDFRISGGYHTNTAGNRRTVPSATLLRLMLYLLPWQSNEWGGGPTQHPVVAQGCAGCGTIKCAVILIFTMLIVQGDHINSQGPHLPWDTFCGKGPSATLPLVEF</sequence>
<protein>
    <submittedName>
        <fullName evidence="1">Uncharacterized protein</fullName>
    </submittedName>
</protein>
<proteinExistence type="predicted"/>
<dbReference type="EMBL" id="VSRR010003921">
    <property type="protein sequence ID" value="MPC37905.1"/>
    <property type="molecule type" value="Genomic_DNA"/>
</dbReference>
<dbReference type="Proteomes" id="UP000324222">
    <property type="component" value="Unassembled WGS sequence"/>
</dbReference>
<organism evidence="1 2">
    <name type="scientific">Portunus trituberculatus</name>
    <name type="common">Swimming crab</name>
    <name type="synonym">Neptunus trituberculatus</name>
    <dbReference type="NCBI Taxonomy" id="210409"/>
    <lineage>
        <taxon>Eukaryota</taxon>
        <taxon>Metazoa</taxon>
        <taxon>Ecdysozoa</taxon>
        <taxon>Arthropoda</taxon>
        <taxon>Crustacea</taxon>
        <taxon>Multicrustacea</taxon>
        <taxon>Malacostraca</taxon>
        <taxon>Eumalacostraca</taxon>
        <taxon>Eucarida</taxon>
        <taxon>Decapoda</taxon>
        <taxon>Pleocyemata</taxon>
        <taxon>Brachyura</taxon>
        <taxon>Eubrachyura</taxon>
        <taxon>Portunoidea</taxon>
        <taxon>Portunidae</taxon>
        <taxon>Portuninae</taxon>
        <taxon>Portunus</taxon>
    </lineage>
</organism>
<keyword evidence="2" id="KW-1185">Reference proteome</keyword>